<name>A0A812I651_9DINO</name>
<dbReference type="Proteomes" id="UP000604046">
    <property type="component" value="Unassembled WGS sequence"/>
</dbReference>
<accession>A0A812I651</accession>
<dbReference type="AlphaFoldDB" id="A0A812I651"/>
<keyword evidence="2" id="KW-1185">Reference proteome</keyword>
<sequence>MSSSNPQADIKRNLETVRIQRAVCEAMPTTMPQNAVLFGDLPAQCEVAELLMVNGHFKLALKVIEFLDLPAVELCIRVKSNSHPAGEMSNWIHRSEILGGLDVKCWHVSAEQMDSLVSNVVNIWIIEKDHCPRNPPVSKETALTYSRHIQAPICQEELKADRSAASQLVPYIQDERRVCAEDCVKSCHCCQIV</sequence>
<dbReference type="OrthoDB" id="435396at2759"/>
<gene>
    <name evidence="1" type="primary">Rbx1</name>
    <name evidence="1" type="ORF">SNAT2548_LOCUS2840</name>
</gene>
<protein>
    <submittedName>
        <fullName evidence="1">Rbx1 protein</fullName>
    </submittedName>
</protein>
<dbReference type="EMBL" id="CAJNDS010000170">
    <property type="protein sequence ID" value="CAE6973609.1"/>
    <property type="molecule type" value="Genomic_DNA"/>
</dbReference>
<evidence type="ECO:0000313" key="2">
    <source>
        <dbReference type="Proteomes" id="UP000604046"/>
    </source>
</evidence>
<organism evidence="1 2">
    <name type="scientific">Symbiodinium natans</name>
    <dbReference type="NCBI Taxonomy" id="878477"/>
    <lineage>
        <taxon>Eukaryota</taxon>
        <taxon>Sar</taxon>
        <taxon>Alveolata</taxon>
        <taxon>Dinophyceae</taxon>
        <taxon>Suessiales</taxon>
        <taxon>Symbiodiniaceae</taxon>
        <taxon>Symbiodinium</taxon>
    </lineage>
</organism>
<comment type="caution">
    <text evidence="1">The sequence shown here is derived from an EMBL/GenBank/DDBJ whole genome shotgun (WGS) entry which is preliminary data.</text>
</comment>
<proteinExistence type="predicted"/>
<reference evidence="1" key="1">
    <citation type="submission" date="2021-02" db="EMBL/GenBank/DDBJ databases">
        <authorList>
            <person name="Dougan E. K."/>
            <person name="Rhodes N."/>
            <person name="Thang M."/>
            <person name="Chan C."/>
        </authorList>
    </citation>
    <scope>NUCLEOTIDE SEQUENCE</scope>
</reference>
<evidence type="ECO:0000313" key="1">
    <source>
        <dbReference type="EMBL" id="CAE6973609.1"/>
    </source>
</evidence>